<reference evidence="3" key="1">
    <citation type="journal article" date="2003" name="Plasmid">
        <title>Nucleotide sequence based characterizations of two cryptic plasmids from the marine bacterium Ruegeria isolate PR1b.</title>
        <authorList>
            <person name="Zhong Z."/>
            <person name="Caspi R."/>
            <person name="Helinski D."/>
            <person name="Knauf V."/>
            <person name="Sykes S."/>
            <person name="O'Byrne C."/>
            <person name="Shea T.P."/>
            <person name="Wilkinson J.E."/>
            <person name="DeLoughery C."/>
            <person name="Toukdarian A."/>
        </authorList>
    </citation>
    <scope>NUCLEOTIDE SEQUENCE</scope>
    <source>
        <strain evidence="3">PR1b</strain>
        <plasmid evidence="3">pSD20</plasmid>
    </source>
</reference>
<feature type="domain" description="ParB-like N-terminal" evidence="2">
    <location>
        <begin position="73"/>
        <end position="174"/>
    </location>
</feature>
<dbReference type="AlphaFoldDB" id="Q8KWE0"/>
<dbReference type="Pfam" id="PF02195">
    <property type="entry name" value="ParB_N"/>
    <property type="match status" value="1"/>
</dbReference>
<dbReference type="InterPro" id="IPR050336">
    <property type="entry name" value="Chromosome_partition/occlusion"/>
</dbReference>
<dbReference type="SMART" id="SM00470">
    <property type="entry name" value="ParB"/>
    <property type="match status" value="1"/>
</dbReference>
<dbReference type="GO" id="GO:0005694">
    <property type="term" value="C:chromosome"/>
    <property type="evidence" value="ECO:0007669"/>
    <property type="project" value="TreeGrafter"/>
</dbReference>
<evidence type="ECO:0000256" key="1">
    <source>
        <dbReference type="SAM" id="MobiDB-lite"/>
    </source>
</evidence>
<dbReference type="GO" id="GO:0007059">
    <property type="term" value="P:chromosome segregation"/>
    <property type="evidence" value="ECO:0007669"/>
    <property type="project" value="TreeGrafter"/>
</dbReference>
<name>Q8KWE0_9RHOB</name>
<evidence type="ECO:0000313" key="3">
    <source>
        <dbReference type="EMBL" id="AAN05123.1"/>
    </source>
</evidence>
<evidence type="ECO:0000259" key="2">
    <source>
        <dbReference type="SMART" id="SM00470"/>
    </source>
</evidence>
<sequence length="389" mass="41505">MAKRKRLTPAQPTYLSAAERAAATPSPAPGLSKGVSVGAAPIAQVASDTAAAAALEELSGVLENARARGLMITEIPLEAIDETYLVRDRVVQNEEDMLALMASIHSRGQQTPIEVVALEQPQGGHSHGLISGWRRLTALRRLAAETPAPVTTVKALIVTPASAADAYLSMVEENEIRVNLSHYERARIAMRALEEGVFPDQRKALLGLFGNVSRAKRSKISSFVTLVSALDEALRFPTAIPEKLGLGLAHLLEKDPSFGPHLLERLRASDPADAVEEMTVLNGAMTARNMVLNERLESDKDVPAVPRVQPPAPVTPPQAAAPSPVQMPPRSQAAAPLVVPASPSSDRVMLNIAPGLRLSFAEEAGTIELSGEAVTADLMTELKVWLSRR</sequence>
<dbReference type="Gene3D" id="3.90.1530.30">
    <property type="match status" value="1"/>
</dbReference>
<accession>Q8KWE0</accession>
<proteinExistence type="predicted"/>
<dbReference type="PANTHER" id="PTHR33375">
    <property type="entry name" value="CHROMOSOME-PARTITIONING PROTEIN PARB-RELATED"/>
    <property type="match status" value="1"/>
</dbReference>
<protein>
    <submittedName>
        <fullName evidence="3">RB102</fullName>
    </submittedName>
</protein>
<dbReference type="InterPro" id="IPR036086">
    <property type="entry name" value="ParB/Sulfiredoxin_sf"/>
</dbReference>
<geneLocation type="plasmid" evidence="3">
    <name>pSD20</name>
</geneLocation>
<feature type="compositionally biased region" description="Low complexity" evidence="1">
    <location>
        <begin position="317"/>
        <end position="340"/>
    </location>
</feature>
<dbReference type="CDD" id="cd16405">
    <property type="entry name" value="RepB_like_N"/>
    <property type="match status" value="1"/>
</dbReference>
<dbReference type="InterPro" id="IPR037972">
    <property type="entry name" value="RepB_N"/>
</dbReference>
<dbReference type="EMBL" id="AF416330">
    <property type="protein sequence ID" value="AAN05123.1"/>
    <property type="molecule type" value="Genomic_DNA"/>
</dbReference>
<organism evidence="3">
    <name type="scientific">Ruegeria sp. PR1b</name>
    <dbReference type="NCBI Taxonomy" id="185588"/>
    <lineage>
        <taxon>Bacteria</taxon>
        <taxon>Pseudomonadati</taxon>
        <taxon>Pseudomonadota</taxon>
        <taxon>Alphaproteobacteria</taxon>
        <taxon>Rhodobacterales</taxon>
        <taxon>Roseobacteraceae</taxon>
        <taxon>Ruegeria</taxon>
    </lineage>
</organism>
<keyword evidence="3" id="KW-0614">Plasmid</keyword>
<dbReference type="SUPFAM" id="SSF110849">
    <property type="entry name" value="ParB/Sulfiredoxin"/>
    <property type="match status" value="1"/>
</dbReference>
<dbReference type="RefSeq" id="WP_011116729.1">
    <property type="nucleotide sequence ID" value="NC_004929.1"/>
</dbReference>
<dbReference type="InterPro" id="IPR003115">
    <property type="entry name" value="ParB_N"/>
</dbReference>
<feature type="region of interest" description="Disordered" evidence="1">
    <location>
        <begin position="1"/>
        <end position="32"/>
    </location>
</feature>
<feature type="region of interest" description="Disordered" evidence="1">
    <location>
        <begin position="298"/>
        <end position="340"/>
    </location>
</feature>
<dbReference type="PANTHER" id="PTHR33375:SF1">
    <property type="entry name" value="CHROMOSOME-PARTITIONING PROTEIN PARB-RELATED"/>
    <property type="match status" value="1"/>
</dbReference>